<organism evidence="1 2">
    <name type="scientific">Sporothrix eucalyptigena</name>
    <dbReference type="NCBI Taxonomy" id="1812306"/>
    <lineage>
        <taxon>Eukaryota</taxon>
        <taxon>Fungi</taxon>
        <taxon>Dikarya</taxon>
        <taxon>Ascomycota</taxon>
        <taxon>Pezizomycotina</taxon>
        <taxon>Sordariomycetes</taxon>
        <taxon>Sordariomycetidae</taxon>
        <taxon>Ophiostomatales</taxon>
        <taxon>Ophiostomataceae</taxon>
        <taxon>Sporothrix</taxon>
    </lineage>
</organism>
<sequence length="125" mass="14612">MANLQPPAISRVCHEARAIALQTGESYRQYRAALAGRFPVAPGRYERYKMKKLVWARDVGWRNTPYETPTTYEVDLATRSLNKAHPWVEAQLAQMPQFVRHVMFRYCNAKCYLPKEERPARPIRC</sequence>
<proteinExistence type="predicted"/>
<gene>
    <name evidence="1" type="ORF">SEUCBS140593_009672</name>
</gene>
<accession>A0ABP0CZI7</accession>
<evidence type="ECO:0000313" key="2">
    <source>
        <dbReference type="Proteomes" id="UP001642482"/>
    </source>
</evidence>
<reference evidence="1 2" key="1">
    <citation type="submission" date="2024-01" db="EMBL/GenBank/DDBJ databases">
        <authorList>
            <person name="Allen C."/>
            <person name="Tagirdzhanova G."/>
        </authorList>
    </citation>
    <scope>NUCLEOTIDE SEQUENCE [LARGE SCALE GENOMIC DNA]</scope>
</reference>
<protein>
    <submittedName>
        <fullName evidence="1">Uncharacterized protein</fullName>
    </submittedName>
</protein>
<keyword evidence="2" id="KW-1185">Reference proteome</keyword>
<dbReference type="EMBL" id="CAWUHD010000165">
    <property type="protein sequence ID" value="CAK7236594.1"/>
    <property type="molecule type" value="Genomic_DNA"/>
</dbReference>
<name>A0ABP0CZI7_9PEZI</name>
<dbReference type="Proteomes" id="UP001642482">
    <property type="component" value="Unassembled WGS sequence"/>
</dbReference>
<comment type="caution">
    <text evidence="1">The sequence shown here is derived from an EMBL/GenBank/DDBJ whole genome shotgun (WGS) entry which is preliminary data.</text>
</comment>
<evidence type="ECO:0000313" key="1">
    <source>
        <dbReference type="EMBL" id="CAK7236594.1"/>
    </source>
</evidence>